<dbReference type="PROSITE" id="PS51186">
    <property type="entry name" value="GNAT"/>
    <property type="match status" value="1"/>
</dbReference>
<accession>A0ABW0Z9Q6</accession>
<gene>
    <name evidence="2" type="ORF">ACFP1Z_31535</name>
</gene>
<feature type="domain" description="N-acetyltransferase" evidence="1">
    <location>
        <begin position="5"/>
        <end position="183"/>
    </location>
</feature>
<evidence type="ECO:0000259" key="1">
    <source>
        <dbReference type="PROSITE" id="PS51186"/>
    </source>
</evidence>
<organism evidence="2 3">
    <name type="scientific">Streptomyces gamaensis</name>
    <dbReference type="NCBI Taxonomy" id="1763542"/>
    <lineage>
        <taxon>Bacteria</taxon>
        <taxon>Bacillati</taxon>
        <taxon>Actinomycetota</taxon>
        <taxon>Actinomycetes</taxon>
        <taxon>Kitasatosporales</taxon>
        <taxon>Streptomycetaceae</taxon>
        <taxon>Streptomyces</taxon>
    </lineage>
</organism>
<dbReference type="Gene3D" id="3.40.630.30">
    <property type="match status" value="1"/>
</dbReference>
<dbReference type="InterPro" id="IPR000182">
    <property type="entry name" value="GNAT_dom"/>
</dbReference>
<dbReference type="InterPro" id="IPR016181">
    <property type="entry name" value="Acyl_CoA_acyltransferase"/>
</dbReference>
<dbReference type="Proteomes" id="UP001596083">
    <property type="component" value="Unassembled WGS sequence"/>
</dbReference>
<proteinExistence type="predicted"/>
<dbReference type="RefSeq" id="WP_390321164.1">
    <property type="nucleotide sequence ID" value="NZ_JBHSPB010000032.1"/>
</dbReference>
<dbReference type="EMBL" id="JBHSPB010000032">
    <property type="protein sequence ID" value="MFC5724693.1"/>
    <property type="molecule type" value="Genomic_DNA"/>
</dbReference>
<name>A0ABW0Z9Q6_9ACTN</name>
<reference evidence="3" key="1">
    <citation type="journal article" date="2019" name="Int. J. Syst. Evol. Microbiol.">
        <title>The Global Catalogue of Microorganisms (GCM) 10K type strain sequencing project: providing services to taxonomists for standard genome sequencing and annotation.</title>
        <authorList>
            <consortium name="The Broad Institute Genomics Platform"/>
            <consortium name="The Broad Institute Genome Sequencing Center for Infectious Disease"/>
            <person name="Wu L."/>
            <person name="Ma J."/>
        </authorList>
    </citation>
    <scope>NUCLEOTIDE SEQUENCE [LARGE SCALE GENOMIC DNA]</scope>
    <source>
        <strain evidence="3">CGMCC 4.7304</strain>
    </source>
</reference>
<evidence type="ECO:0000313" key="3">
    <source>
        <dbReference type="Proteomes" id="UP001596083"/>
    </source>
</evidence>
<sequence length="187" mass="21058">MPDALEFRRSSTVEEVRRTILDLHAEVRGDFGLLDHPFNTVARFDERLLVYARRPGWQTVIARTPAGEPVGFCFGTPLAPDTRWWSSVTTPVPDGYTTETGSRTLAFQEICVRKPWRGRGAARRLHDSLLAGRTEERVTLLVDPEAGGGKVRAVYQSWGYEQVASQQPFPDSPVFACMTRPLRLAER</sequence>
<comment type="caution">
    <text evidence="2">The sequence shown here is derived from an EMBL/GenBank/DDBJ whole genome shotgun (WGS) entry which is preliminary data.</text>
</comment>
<dbReference type="SUPFAM" id="SSF55729">
    <property type="entry name" value="Acyl-CoA N-acyltransferases (Nat)"/>
    <property type="match status" value="1"/>
</dbReference>
<protein>
    <submittedName>
        <fullName evidence="2">N-acetyltransferase</fullName>
    </submittedName>
</protein>
<keyword evidence="3" id="KW-1185">Reference proteome</keyword>
<evidence type="ECO:0000313" key="2">
    <source>
        <dbReference type="EMBL" id="MFC5724693.1"/>
    </source>
</evidence>